<dbReference type="InterPro" id="IPR006621">
    <property type="entry name" value="Nose-resist-to-fluoxetine_N"/>
</dbReference>
<keyword evidence="1" id="KW-0812">Transmembrane</keyword>
<accession>A0A8T0G1T5</accession>
<dbReference type="InterPro" id="IPR002656">
    <property type="entry name" value="Acyl_transf_3_dom"/>
</dbReference>
<name>A0A8T0G1T5_ARGBR</name>
<dbReference type="Proteomes" id="UP000807504">
    <property type="component" value="Unassembled WGS sequence"/>
</dbReference>
<feature type="domain" description="Nose resistant-to-fluoxetine protein N-terminal" evidence="2">
    <location>
        <begin position="57"/>
        <end position="179"/>
    </location>
</feature>
<keyword evidence="1" id="KW-0472">Membrane</keyword>
<reference evidence="3" key="2">
    <citation type="submission" date="2020-06" db="EMBL/GenBank/DDBJ databases">
        <authorList>
            <person name="Sheffer M."/>
        </authorList>
    </citation>
    <scope>NUCLEOTIDE SEQUENCE</scope>
</reference>
<dbReference type="Pfam" id="PF20146">
    <property type="entry name" value="NRF"/>
    <property type="match status" value="1"/>
</dbReference>
<dbReference type="AlphaFoldDB" id="A0A8T0G1T5"/>
<organism evidence="3 4">
    <name type="scientific">Argiope bruennichi</name>
    <name type="common">Wasp spider</name>
    <name type="synonym">Aranea bruennichi</name>
    <dbReference type="NCBI Taxonomy" id="94029"/>
    <lineage>
        <taxon>Eukaryota</taxon>
        <taxon>Metazoa</taxon>
        <taxon>Ecdysozoa</taxon>
        <taxon>Arthropoda</taxon>
        <taxon>Chelicerata</taxon>
        <taxon>Arachnida</taxon>
        <taxon>Araneae</taxon>
        <taxon>Araneomorphae</taxon>
        <taxon>Entelegynae</taxon>
        <taxon>Araneoidea</taxon>
        <taxon>Araneidae</taxon>
        <taxon>Argiope</taxon>
    </lineage>
</organism>
<dbReference type="GO" id="GO:0016747">
    <property type="term" value="F:acyltransferase activity, transferring groups other than amino-acyl groups"/>
    <property type="evidence" value="ECO:0007669"/>
    <property type="project" value="InterPro"/>
</dbReference>
<feature type="transmembrane region" description="Helical" evidence="1">
    <location>
        <begin position="293"/>
        <end position="315"/>
    </location>
</feature>
<keyword evidence="1" id="KW-1133">Transmembrane helix</keyword>
<proteinExistence type="predicted"/>
<feature type="transmembrane region" description="Helical" evidence="1">
    <location>
        <begin position="378"/>
        <end position="395"/>
    </location>
</feature>
<sequence>MYDLVNWIQKTVDYVGKSEKLDHMSEDDIKLLNGLPNFVLPLPFSRMLRDVLSESESSKCGQDLDYVFENIFSPGGWSMKMLDSYGKPESGILLGNLRWLGDYDECVGIYAPAKGNQENITVGNFHGRYCTLQVPLILGNVSLPLSLAACLPDSCNTKKNQKSDAPEILNSAENAFDFAKYIDHWIFQIILNGFFSVDSFFLLSGFLVAYVFFKQADKTDGKIPWLYFYIHRYVRLTIVYFMIILIHTFILPYVGSGPLWPDDAADKFCRKNWWWNLLYINNFVPQGEQCFPVAWYLANDMQFYIISPLFLITLWRWPKIGYSMLGAFFSITFIANFVLTLEYNLIAGLGNIIEYSNDILGFQNKINEFFNKIYFKPYARIGPYLVGILLAYYLHKRKKENADKLSRIHLTVGWIVASGLTLTCQFGLYHQRLTPVGASFYNAFSRTIFGFGLAWVIFVCIEGQANIVNRILSWKPWIPLSRLTFCAYLIHPIVQTAYYNSLRTLILFNHNNMFMMYMGFLIISYAFSLVVSLLLESPVIRLERLLRNKFTSK</sequence>
<feature type="transmembrane region" description="Helical" evidence="1">
    <location>
        <begin position="322"/>
        <end position="341"/>
    </location>
</feature>
<dbReference type="Pfam" id="PF01757">
    <property type="entry name" value="Acyl_transf_3"/>
    <property type="match status" value="1"/>
</dbReference>
<evidence type="ECO:0000259" key="2">
    <source>
        <dbReference type="SMART" id="SM00703"/>
    </source>
</evidence>
<comment type="caution">
    <text evidence="3">The sequence shown here is derived from an EMBL/GenBank/DDBJ whole genome shotgun (WGS) entry which is preliminary data.</text>
</comment>
<feature type="transmembrane region" description="Helical" evidence="1">
    <location>
        <begin position="407"/>
        <end position="428"/>
    </location>
</feature>
<dbReference type="InterPro" id="IPR052728">
    <property type="entry name" value="O2_lipid_transport_reg"/>
</dbReference>
<feature type="transmembrane region" description="Helical" evidence="1">
    <location>
        <begin position="514"/>
        <end position="535"/>
    </location>
</feature>
<dbReference type="PANTHER" id="PTHR11161">
    <property type="entry name" value="O-ACYLTRANSFERASE"/>
    <property type="match status" value="1"/>
</dbReference>
<feature type="transmembrane region" description="Helical" evidence="1">
    <location>
        <begin position="233"/>
        <end position="254"/>
    </location>
</feature>
<keyword evidence="4" id="KW-1185">Reference proteome</keyword>
<protein>
    <submittedName>
        <fullName evidence="3">Nose resistant to fluoxetine protein 6 like protein</fullName>
    </submittedName>
</protein>
<dbReference type="SMART" id="SM00703">
    <property type="entry name" value="NRF"/>
    <property type="match status" value="1"/>
</dbReference>
<evidence type="ECO:0000313" key="4">
    <source>
        <dbReference type="Proteomes" id="UP000807504"/>
    </source>
</evidence>
<gene>
    <name evidence="3" type="ORF">HNY73_001241</name>
</gene>
<dbReference type="PANTHER" id="PTHR11161:SF0">
    <property type="entry name" value="O-ACYLTRANSFERASE LIKE PROTEIN"/>
    <property type="match status" value="1"/>
</dbReference>
<dbReference type="EMBL" id="JABXBU010000001">
    <property type="protein sequence ID" value="KAF8796912.1"/>
    <property type="molecule type" value="Genomic_DNA"/>
</dbReference>
<feature type="transmembrane region" description="Helical" evidence="1">
    <location>
        <begin position="480"/>
        <end position="499"/>
    </location>
</feature>
<evidence type="ECO:0000256" key="1">
    <source>
        <dbReference type="SAM" id="Phobius"/>
    </source>
</evidence>
<evidence type="ECO:0000313" key="3">
    <source>
        <dbReference type="EMBL" id="KAF8796912.1"/>
    </source>
</evidence>
<reference evidence="3" key="1">
    <citation type="journal article" date="2020" name="bioRxiv">
        <title>Chromosome-level reference genome of the European wasp spider Argiope bruennichi: a resource for studies on range expansion and evolutionary adaptation.</title>
        <authorList>
            <person name="Sheffer M.M."/>
            <person name="Hoppe A."/>
            <person name="Krehenwinkel H."/>
            <person name="Uhl G."/>
            <person name="Kuss A.W."/>
            <person name="Jensen L."/>
            <person name="Jensen C."/>
            <person name="Gillespie R.G."/>
            <person name="Hoff K.J."/>
            <person name="Prost S."/>
        </authorList>
    </citation>
    <scope>NUCLEOTIDE SEQUENCE</scope>
</reference>
<feature type="transmembrane region" description="Helical" evidence="1">
    <location>
        <begin position="185"/>
        <end position="213"/>
    </location>
</feature>
<feature type="transmembrane region" description="Helical" evidence="1">
    <location>
        <begin position="448"/>
        <end position="468"/>
    </location>
</feature>